<evidence type="ECO:0000313" key="2">
    <source>
        <dbReference type="Proteomes" id="UP001239111"/>
    </source>
</evidence>
<reference evidence="1" key="1">
    <citation type="submission" date="2023-04" db="EMBL/GenBank/DDBJ databases">
        <title>A chromosome-level genome assembly of the parasitoid wasp Eretmocerus hayati.</title>
        <authorList>
            <person name="Zhong Y."/>
            <person name="Liu S."/>
            <person name="Liu Y."/>
        </authorList>
    </citation>
    <scope>NUCLEOTIDE SEQUENCE</scope>
    <source>
        <strain evidence="1">ZJU_SS_LIU_2023</strain>
    </source>
</reference>
<evidence type="ECO:0000313" key="1">
    <source>
        <dbReference type="EMBL" id="KAJ8678292.1"/>
    </source>
</evidence>
<keyword evidence="2" id="KW-1185">Reference proteome</keyword>
<accession>A0ACC2P4H2</accession>
<dbReference type="EMBL" id="CM056742">
    <property type="protein sequence ID" value="KAJ8678292.1"/>
    <property type="molecule type" value="Genomic_DNA"/>
</dbReference>
<sequence>MITVIETSSKSDKVHYDTNLKHVNGVIDAGIGETKLNTLLSALKAPTVHNTTFKRIERVVGPVIEEVSQESCVKAIETEKLLTLEYQKQINPAQIDDSCSSTGNSCVLYRSAGADVNGRSLEEKVDLKGTTDTAWTKKGKGHNSLSGKVYA</sequence>
<dbReference type="Proteomes" id="UP001239111">
    <property type="component" value="Chromosome 2"/>
</dbReference>
<comment type="caution">
    <text evidence="1">The sequence shown here is derived from an EMBL/GenBank/DDBJ whole genome shotgun (WGS) entry which is preliminary data.</text>
</comment>
<name>A0ACC2P4H2_9HYME</name>
<gene>
    <name evidence="1" type="ORF">QAD02_014079</name>
</gene>
<proteinExistence type="predicted"/>
<organism evidence="1 2">
    <name type="scientific">Eretmocerus hayati</name>
    <dbReference type="NCBI Taxonomy" id="131215"/>
    <lineage>
        <taxon>Eukaryota</taxon>
        <taxon>Metazoa</taxon>
        <taxon>Ecdysozoa</taxon>
        <taxon>Arthropoda</taxon>
        <taxon>Hexapoda</taxon>
        <taxon>Insecta</taxon>
        <taxon>Pterygota</taxon>
        <taxon>Neoptera</taxon>
        <taxon>Endopterygota</taxon>
        <taxon>Hymenoptera</taxon>
        <taxon>Apocrita</taxon>
        <taxon>Proctotrupomorpha</taxon>
        <taxon>Chalcidoidea</taxon>
        <taxon>Aphelinidae</taxon>
        <taxon>Aphelininae</taxon>
        <taxon>Eretmocerus</taxon>
    </lineage>
</organism>
<protein>
    <submittedName>
        <fullName evidence="1">Uncharacterized protein</fullName>
    </submittedName>
</protein>